<evidence type="ECO:0000256" key="1">
    <source>
        <dbReference type="SAM" id="MobiDB-lite"/>
    </source>
</evidence>
<dbReference type="Proteomes" id="UP000011632">
    <property type="component" value="Unassembled WGS sequence"/>
</dbReference>
<sequence length="825" mass="89613">MVALDSIQMQATGEQETQTLRQFDQDLTGTLNDDATGSVYLEEGEYNISNSSQIRITSSNGFEELSNETIPMGTLTQKGESGNIFGYQAGGIWKNNGGSTTVVSRPDLRYYKDGEYGRIDFSVTNLTGNAGPGENTVTSQKSTTSEVDTPSQGEFVSHVEITVEGTQYHDGWYRFMSDEFNATDAKSDNCDFDVDVSFDQNLICHDPGDQTVTVIATIDGNNPFAHHVGIEPTIYGGLSADSIDSINGGSYEDDLNVSGYSNHNRSNASHDLFTVDSGFELSDGADIEGYPVINGQIDPKFDSAVTPIGYVSDPNFETRDANRRYTTNGTDVAHLTDSVIAANMSRPFDSHEGIDSEIEDSALSYLKDHDSNEKVTSFGSGKDSIDESGRYYTDEFNVNSINTSDGDVHIGVGGFKGGTLSDLTVTGENQVYIYTDESVTIGEVDTNNQAGTFWLYGTSSTAITFENDASFEGVIYAPGSQLDIEDHAEITGAVVGGATKIGNNVTINFDRSLRTDVPISDEDQDITVEEARSELDVTFVLDGSGSMGDTGTVTGDYWQDPPDPRWAGTSTLSVVSNETHSLEARQCISWGWISCQEYSEGVEIEPGESFDYSHDVRVKNGSSSTTVTVEYGNDPHELRSDATKDFIGSLNESTDRVGAFEFDTGGKTFHNLSDEFDSVNESITVSAGGQTDMSQGMELALNQPYDPNHDRVMVLLSDGKNSDEDANTRTEDKIEDAISKDVTIYTIGLGNDLNETLLKKAATDTGGEYYPIDDDEELKEKFNLIANRVTADEDITFNVGDIPNPGESSSDYVVNVETQQVRIEN</sequence>
<evidence type="ECO:0000313" key="4">
    <source>
        <dbReference type="Proteomes" id="UP000011632"/>
    </source>
</evidence>
<dbReference type="Pfam" id="PF23981">
    <property type="entry name" value="DUF7305"/>
    <property type="match status" value="1"/>
</dbReference>
<accession>L9Y196</accession>
<dbReference type="InterPro" id="IPR055713">
    <property type="entry name" value="DUF7289"/>
</dbReference>
<keyword evidence="4" id="KW-1185">Reference proteome</keyword>
<name>L9Y196_9EURY</name>
<proteinExistence type="predicted"/>
<dbReference type="PROSITE" id="PS50234">
    <property type="entry name" value="VWFA"/>
    <property type="match status" value="1"/>
</dbReference>
<reference evidence="3 4" key="1">
    <citation type="journal article" date="2014" name="PLoS Genet.">
        <title>Phylogenetically driven sequencing of extremely halophilic archaea reveals strategies for static and dynamic osmo-response.</title>
        <authorList>
            <person name="Becker E.A."/>
            <person name="Seitzer P.M."/>
            <person name="Tritt A."/>
            <person name="Larsen D."/>
            <person name="Krusor M."/>
            <person name="Yao A.I."/>
            <person name="Wu D."/>
            <person name="Madern D."/>
            <person name="Eisen J.A."/>
            <person name="Darling A.E."/>
            <person name="Facciotti M.T."/>
        </authorList>
    </citation>
    <scope>NUCLEOTIDE SEQUENCE [LARGE SCALE GENOMIC DNA]</scope>
    <source>
        <strain evidence="3 4">JCM 10478</strain>
    </source>
</reference>
<evidence type="ECO:0000313" key="3">
    <source>
        <dbReference type="EMBL" id="ELY67815.1"/>
    </source>
</evidence>
<protein>
    <submittedName>
        <fullName evidence="3">von Willebrand factor A</fullName>
    </submittedName>
</protein>
<dbReference type="Pfam" id="PF23960">
    <property type="entry name" value="DUF7289"/>
    <property type="match status" value="1"/>
</dbReference>
<feature type="compositionally biased region" description="Polar residues" evidence="1">
    <location>
        <begin position="135"/>
        <end position="150"/>
    </location>
</feature>
<dbReference type="SUPFAM" id="SSF53300">
    <property type="entry name" value="vWA-like"/>
    <property type="match status" value="1"/>
</dbReference>
<organism evidence="3 4">
    <name type="scientific">Natrinema versiforme JCM 10478</name>
    <dbReference type="NCBI Taxonomy" id="1227496"/>
    <lineage>
        <taxon>Archaea</taxon>
        <taxon>Methanobacteriati</taxon>
        <taxon>Methanobacteriota</taxon>
        <taxon>Stenosarchaea group</taxon>
        <taxon>Halobacteria</taxon>
        <taxon>Halobacteriales</taxon>
        <taxon>Natrialbaceae</taxon>
        <taxon>Natrinema</taxon>
    </lineage>
</organism>
<dbReference type="Gene3D" id="3.40.50.410">
    <property type="entry name" value="von Willebrand factor, type A domain"/>
    <property type="match status" value="1"/>
</dbReference>
<dbReference type="SMART" id="SM00327">
    <property type="entry name" value="VWA"/>
    <property type="match status" value="1"/>
</dbReference>
<feature type="domain" description="VWFA" evidence="2">
    <location>
        <begin position="536"/>
        <end position="789"/>
    </location>
</feature>
<comment type="caution">
    <text evidence="3">The sequence shown here is derived from an EMBL/GenBank/DDBJ whole genome shotgun (WGS) entry which is preliminary data.</text>
</comment>
<dbReference type="STRING" id="1227496.C489_09651"/>
<dbReference type="InterPro" id="IPR036465">
    <property type="entry name" value="vWFA_dom_sf"/>
</dbReference>
<evidence type="ECO:0000259" key="2">
    <source>
        <dbReference type="PROSITE" id="PS50234"/>
    </source>
</evidence>
<dbReference type="AlphaFoldDB" id="L9Y196"/>
<dbReference type="InterPro" id="IPR055729">
    <property type="entry name" value="DUF7305"/>
</dbReference>
<dbReference type="EMBL" id="AOID01000027">
    <property type="protein sequence ID" value="ELY67815.1"/>
    <property type="molecule type" value="Genomic_DNA"/>
</dbReference>
<gene>
    <name evidence="3" type="ORF">C489_09651</name>
</gene>
<dbReference type="PATRIC" id="fig|1227496.3.peg.1943"/>
<dbReference type="CDD" id="cd00198">
    <property type="entry name" value="vWFA"/>
    <property type="match status" value="1"/>
</dbReference>
<dbReference type="InterPro" id="IPR002035">
    <property type="entry name" value="VWF_A"/>
</dbReference>
<feature type="region of interest" description="Disordered" evidence="1">
    <location>
        <begin position="130"/>
        <end position="150"/>
    </location>
</feature>
<dbReference type="Pfam" id="PF00092">
    <property type="entry name" value="VWA"/>
    <property type="match status" value="1"/>
</dbReference>